<proteinExistence type="predicted"/>
<dbReference type="SUPFAM" id="SSF52467">
    <property type="entry name" value="DHS-like NAD/FAD-binding domain"/>
    <property type="match status" value="1"/>
</dbReference>
<dbReference type="EMBL" id="BART01020587">
    <property type="protein sequence ID" value="GAH04793.1"/>
    <property type="molecule type" value="Genomic_DNA"/>
</dbReference>
<evidence type="ECO:0000313" key="2">
    <source>
        <dbReference type="EMBL" id="GAH04793.1"/>
    </source>
</evidence>
<organism evidence="2">
    <name type="scientific">marine sediment metagenome</name>
    <dbReference type="NCBI Taxonomy" id="412755"/>
    <lineage>
        <taxon>unclassified sequences</taxon>
        <taxon>metagenomes</taxon>
        <taxon>ecological metagenomes</taxon>
    </lineage>
</organism>
<sequence length="180" mass="19520">PNHRPQMATVRPGVFAIKDTYRNRRGNVVDYEVDLPKEIIRTRILKQVIGKEVDLSSVPVLVAGGRGVSGDFKMLSKLADLLGGEVGATRPPVDDGYIERERQIGQTGVVCSPKIAICCGISGAFHFVVGIEKADLVISINSDPDAPIFEFSDYCFIGDVETTLPILIDALESSKEVVYG</sequence>
<dbReference type="InterPro" id="IPR014731">
    <property type="entry name" value="ETF_asu_C"/>
</dbReference>
<comment type="caution">
    <text evidence="2">The sequence shown here is derived from an EMBL/GenBank/DDBJ whole genome shotgun (WGS) entry which is preliminary data.</text>
</comment>
<dbReference type="InterPro" id="IPR029035">
    <property type="entry name" value="DHS-like_NAD/FAD-binding_dom"/>
</dbReference>
<dbReference type="GO" id="GO:0009055">
    <property type="term" value="F:electron transfer activity"/>
    <property type="evidence" value="ECO:0007669"/>
    <property type="project" value="InterPro"/>
</dbReference>
<accession>X1E803</accession>
<feature type="domain" description="Electron transfer flavoprotein alpha subunit C-terminal" evidence="1">
    <location>
        <begin position="54"/>
        <end position="132"/>
    </location>
</feature>
<dbReference type="Gene3D" id="3.40.50.1220">
    <property type="entry name" value="TPP-binding domain"/>
    <property type="match status" value="1"/>
</dbReference>
<dbReference type="Gene3D" id="3.40.50.620">
    <property type="entry name" value="HUPs"/>
    <property type="match status" value="1"/>
</dbReference>
<reference evidence="2" key="1">
    <citation type="journal article" date="2014" name="Front. Microbiol.">
        <title>High frequency of phylogenetically diverse reductive dehalogenase-homologous genes in deep subseafloor sedimentary metagenomes.</title>
        <authorList>
            <person name="Kawai M."/>
            <person name="Futagami T."/>
            <person name="Toyoda A."/>
            <person name="Takaki Y."/>
            <person name="Nishi S."/>
            <person name="Hori S."/>
            <person name="Arai W."/>
            <person name="Tsubouchi T."/>
            <person name="Morono Y."/>
            <person name="Uchiyama I."/>
            <person name="Ito T."/>
            <person name="Fujiyama A."/>
            <person name="Inagaki F."/>
            <person name="Takami H."/>
        </authorList>
    </citation>
    <scope>NUCLEOTIDE SEQUENCE</scope>
    <source>
        <strain evidence="2">Expedition CK06-06</strain>
    </source>
</reference>
<name>X1E803_9ZZZZ</name>
<protein>
    <recommendedName>
        <fullName evidence="1">Electron transfer flavoprotein alpha subunit C-terminal domain-containing protein</fullName>
    </recommendedName>
</protein>
<dbReference type="GO" id="GO:0050660">
    <property type="term" value="F:flavin adenine dinucleotide binding"/>
    <property type="evidence" value="ECO:0007669"/>
    <property type="project" value="InterPro"/>
</dbReference>
<dbReference type="AlphaFoldDB" id="X1E803"/>
<dbReference type="InterPro" id="IPR014729">
    <property type="entry name" value="Rossmann-like_a/b/a_fold"/>
</dbReference>
<dbReference type="Pfam" id="PF00766">
    <property type="entry name" value="ETF_alpha"/>
    <property type="match status" value="1"/>
</dbReference>
<feature type="non-terminal residue" evidence="2">
    <location>
        <position position="1"/>
    </location>
</feature>
<dbReference type="GO" id="GO:0033539">
    <property type="term" value="P:fatty acid beta-oxidation using acyl-CoA dehydrogenase"/>
    <property type="evidence" value="ECO:0007669"/>
    <property type="project" value="TreeGrafter"/>
</dbReference>
<dbReference type="PANTHER" id="PTHR43153:SF1">
    <property type="entry name" value="ELECTRON TRANSFER FLAVOPROTEIN SUBUNIT ALPHA, MITOCHONDRIAL"/>
    <property type="match status" value="1"/>
</dbReference>
<evidence type="ECO:0000259" key="1">
    <source>
        <dbReference type="Pfam" id="PF00766"/>
    </source>
</evidence>
<gene>
    <name evidence="2" type="ORF">S01H4_38201</name>
</gene>
<dbReference type="InterPro" id="IPR001308">
    <property type="entry name" value="ETF_a/FixB"/>
</dbReference>
<dbReference type="PANTHER" id="PTHR43153">
    <property type="entry name" value="ELECTRON TRANSFER FLAVOPROTEIN ALPHA"/>
    <property type="match status" value="1"/>
</dbReference>